<evidence type="ECO:0000259" key="1">
    <source>
        <dbReference type="Pfam" id="PF07978"/>
    </source>
</evidence>
<dbReference type="SUPFAM" id="SSF54909">
    <property type="entry name" value="Dimeric alpha+beta barrel"/>
    <property type="match status" value="1"/>
</dbReference>
<dbReference type="STRING" id="989370.AOQ71_24515"/>
<evidence type="ECO:0000313" key="2">
    <source>
        <dbReference type="EMBL" id="KRQ07286.1"/>
    </source>
</evidence>
<dbReference type="InterPro" id="IPR011008">
    <property type="entry name" value="Dimeric_a/b-barrel"/>
</dbReference>
<accession>A0A0R3DBC2</accession>
<name>A0A0R3DBC2_9BRAD</name>
<evidence type="ECO:0000313" key="3">
    <source>
        <dbReference type="Proteomes" id="UP000051936"/>
    </source>
</evidence>
<dbReference type="Gene3D" id="3.30.70.100">
    <property type="match status" value="1"/>
</dbReference>
<feature type="domain" description="NIPSNAP" evidence="1">
    <location>
        <begin position="3"/>
        <end position="105"/>
    </location>
</feature>
<gene>
    <name evidence="2" type="ORF">AOQ71_24515</name>
</gene>
<keyword evidence="3" id="KW-1185">Reference proteome</keyword>
<dbReference type="Pfam" id="PF07978">
    <property type="entry name" value="NIPSNAP"/>
    <property type="match status" value="1"/>
</dbReference>
<organism evidence="2 3">
    <name type="scientific">Bradyrhizobium manausense</name>
    <dbReference type="NCBI Taxonomy" id="989370"/>
    <lineage>
        <taxon>Bacteria</taxon>
        <taxon>Pseudomonadati</taxon>
        <taxon>Pseudomonadota</taxon>
        <taxon>Alphaproteobacteria</taxon>
        <taxon>Hyphomicrobiales</taxon>
        <taxon>Nitrobacteraceae</taxon>
        <taxon>Bradyrhizobium</taxon>
    </lineage>
</organism>
<comment type="caution">
    <text evidence="2">The sequence shown here is derived from an EMBL/GenBank/DDBJ whole genome shotgun (WGS) entry which is preliminary data.</text>
</comment>
<dbReference type="RefSeq" id="WP_057752204.1">
    <property type="nucleotide sequence ID" value="NZ_LJYG01000099.1"/>
</dbReference>
<proteinExistence type="predicted"/>
<dbReference type="EMBL" id="LJYG01000099">
    <property type="protein sequence ID" value="KRQ07286.1"/>
    <property type="molecule type" value="Genomic_DNA"/>
</dbReference>
<dbReference type="OrthoDB" id="9812037at2"/>
<reference evidence="2 3" key="1">
    <citation type="submission" date="2015-09" db="EMBL/GenBank/DDBJ databases">
        <title>Draft Genome Sequence of Bradyrhizobium manausense Strain BR 3351T, a Novel Symbiotic Nitrogen-Fixing Alphaproteobacterium Isolated from Brazilian Amazon Rain Forest.</title>
        <authorList>
            <person name="De Araujo J.L."/>
            <person name="Zilli J.E."/>
        </authorList>
    </citation>
    <scope>NUCLEOTIDE SEQUENCE [LARGE SCALE GENOMIC DNA]</scope>
    <source>
        <strain evidence="2 3">BR3351</strain>
    </source>
</reference>
<dbReference type="InterPro" id="IPR012577">
    <property type="entry name" value="NIPSNAP"/>
</dbReference>
<dbReference type="AlphaFoldDB" id="A0A0R3DBC2"/>
<sequence>MIYELRTYHALPGRMPALLTRFETRTLKIWERLGIRQLGFWRTTVGPSHLELVYILVWDSLAERERLWGAFVADREWQEVAAASEVDGPILANITNFFMSPTSFSALQ</sequence>
<protein>
    <submittedName>
        <fullName evidence="2">NIPSNAP family containing protein</fullName>
    </submittedName>
</protein>
<dbReference type="Proteomes" id="UP000051936">
    <property type="component" value="Unassembled WGS sequence"/>
</dbReference>